<comment type="subunit">
    <text evidence="15">Monomer.</text>
</comment>
<dbReference type="EMBL" id="PIPL01000001">
    <property type="protein sequence ID" value="RUO26839.1"/>
    <property type="molecule type" value="Genomic_DNA"/>
</dbReference>
<dbReference type="GO" id="GO:0000287">
    <property type="term" value="F:magnesium ion binding"/>
    <property type="evidence" value="ECO:0007669"/>
    <property type="project" value="UniProtKB-UniRule"/>
</dbReference>
<feature type="binding site" evidence="15">
    <location>
        <position position="106"/>
    </location>
    <ligand>
        <name>Mg(2+)</name>
        <dbReference type="ChEBI" id="CHEBI:18420"/>
    </ligand>
</feature>
<dbReference type="GO" id="GO:0003684">
    <property type="term" value="F:damaged DNA binding"/>
    <property type="evidence" value="ECO:0007669"/>
    <property type="project" value="InterPro"/>
</dbReference>
<organism evidence="17 18">
    <name type="scientific">Aliidiomarina minuta</name>
    <dbReference type="NCBI Taxonomy" id="880057"/>
    <lineage>
        <taxon>Bacteria</taxon>
        <taxon>Pseudomonadati</taxon>
        <taxon>Pseudomonadota</taxon>
        <taxon>Gammaproteobacteria</taxon>
        <taxon>Alteromonadales</taxon>
        <taxon>Idiomarinaceae</taxon>
        <taxon>Aliidiomarina</taxon>
    </lineage>
</organism>
<keyword evidence="4 15" id="KW-0963">Cytoplasm</keyword>
<evidence type="ECO:0000256" key="9">
    <source>
        <dbReference type="ARBA" id="ARBA00022763"/>
    </source>
</evidence>
<keyword evidence="9 15" id="KW-0227">DNA damage</keyword>
<comment type="cofactor">
    <cofactor evidence="15">
        <name>Mg(2+)</name>
        <dbReference type="ChEBI" id="CHEBI:18420"/>
    </cofactor>
    <text evidence="15">Binds 2 magnesium ions per subunit.</text>
</comment>
<dbReference type="PANTHER" id="PTHR11076">
    <property type="entry name" value="DNA REPAIR POLYMERASE UMUC / TRANSFERASE FAMILY MEMBER"/>
    <property type="match status" value="1"/>
</dbReference>
<keyword evidence="5 15" id="KW-0808">Transferase</keyword>
<dbReference type="InterPro" id="IPR050116">
    <property type="entry name" value="DNA_polymerase-Y"/>
</dbReference>
<dbReference type="HAMAP" id="MF_01113">
    <property type="entry name" value="DNApol_IV"/>
    <property type="match status" value="1"/>
</dbReference>
<dbReference type="Gene3D" id="3.40.1170.60">
    <property type="match status" value="1"/>
</dbReference>
<keyword evidence="18" id="KW-1185">Reference proteome</keyword>
<evidence type="ECO:0000256" key="12">
    <source>
        <dbReference type="ARBA" id="ARBA00023125"/>
    </source>
</evidence>
<dbReference type="InterPro" id="IPR036775">
    <property type="entry name" value="DNA_pol_Y-fam_lit_finger_sf"/>
</dbReference>
<feature type="active site" evidence="15">
    <location>
        <position position="107"/>
    </location>
</feature>
<feature type="domain" description="UmuC" evidence="16">
    <location>
        <begin position="8"/>
        <end position="187"/>
    </location>
</feature>
<gene>
    <name evidence="15" type="primary">dinB</name>
    <name evidence="17" type="ORF">CWE09_09155</name>
</gene>
<protein>
    <recommendedName>
        <fullName evidence="15">DNA polymerase IV</fullName>
        <shortName evidence="15">Pol IV</shortName>
        <ecNumber evidence="15">2.7.7.7</ecNumber>
    </recommendedName>
</protein>
<evidence type="ECO:0000256" key="8">
    <source>
        <dbReference type="ARBA" id="ARBA00022723"/>
    </source>
</evidence>
<feature type="binding site" evidence="15">
    <location>
        <position position="12"/>
    </location>
    <ligand>
        <name>Mg(2+)</name>
        <dbReference type="ChEBI" id="CHEBI:18420"/>
    </ligand>
</feature>
<evidence type="ECO:0000256" key="5">
    <source>
        <dbReference type="ARBA" id="ARBA00022679"/>
    </source>
</evidence>
<evidence type="ECO:0000256" key="4">
    <source>
        <dbReference type="ARBA" id="ARBA00022490"/>
    </source>
</evidence>
<evidence type="ECO:0000256" key="15">
    <source>
        <dbReference type="HAMAP-Rule" id="MF_01113"/>
    </source>
</evidence>
<dbReference type="InterPro" id="IPR043128">
    <property type="entry name" value="Rev_trsase/Diguanyl_cyclase"/>
</dbReference>
<dbReference type="GO" id="GO:0006261">
    <property type="term" value="P:DNA-templated DNA replication"/>
    <property type="evidence" value="ECO:0007669"/>
    <property type="project" value="UniProtKB-UniRule"/>
</dbReference>
<keyword evidence="3 15" id="KW-0515">Mutator protein</keyword>
<dbReference type="EC" id="2.7.7.7" evidence="15"/>
<dbReference type="InterPro" id="IPR001126">
    <property type="entry name" value="UmuC"/>
</dbReference>
<keyword evidence="10 15" id="KW-0460">Magnesium</keyword>
<keyword evidence="6 15" id="KW-0548">Nucleotidyltransferase</keyword>
<comment type="caution">
    <text evidence="17">The sequence shown here is derived from an EMBL/GenBank/DDBJ whole genome shotgun (WGS) entry which is preliminary data.</text>
</comment>
<accession>A0A432W9Q7</accession>
<keyword evidence="13 15" id="KW-0234">DNA repair</keyword>
<evidence type="ECO:0000256" key="10">
    <source>
        <dbReference type="ARBA" id="ARBA00022842"/>
    </source>
</evidence>
<keyword evidence="11 15" id="KW-0239">DNA-directed DNA polymerase</keyword>
<evidence type="ECO:0000256" key="3">
    <source>
        <dbReference type="ARBA" id="ARBA00022457"/>
    </source>
</evidence>
<evidence type="ECO:0000256" key="6">
    <source>
        <dbReference type="ARBA" id="ARBA00022695"/>
    </source>
</evidence>
<dbReference type="NCBIfam" id="NF002677">
    <property type="entry name" value="PRK02406.1"/>
    <property type="match status" value="1"/>
</dbReference>
<dbReference type="GO" id="GO:0009432">
    <property type="term" value="P:SOS response"/>
    <property type="evidence" value="ECO:0007669"/>
    <property type="project" value="TreeGrafter"/>
</dbReference>
<comment type="subcellular location">
    <subcellularLocation>
        <location evidence="1 15">Cytoplasm</location>
    </subcellularLocation>
</comment>
<dbReference type="Pfam" id="PF00817">
    <property type="entry name" value="IMS"/>
    <property type="match status" value="1"/>
</dbReference>
<evidence type="ECO:0000313" key="17">
    <source>
        <dbReference type="EMBL" id="RUO26839.1"/>
    </source>
</evidence>
<dbReference type="InterPro" id="IPR017961">
    <property type="entry name" value="DNA_pol_Y-fam_little_finger"/>
</dbReference>
<dbReference type="Gene3D" id="1.10.150.20">
    <property type="entry name" value="5' to 3' exonuclease, C-terminal subdomain"/>
    <property type="match status" value="1"/>
</dbReference>
<dbReference type="GO" id="GO:0006281">
    <property type="term" value="P:DNA repair"/>
    <property type="evidence" value="ECO:0007669"/>
    <property type="project" value="UniProtKB-UniRule"/>
</dbReference>
<evidence type="ECO:0000256" key="11">
    <source>
        <dbReference type="ARBA" id="ARBA00022932"/>
    </source>
</evidence>
<dbReference type="CDD" id="cd03586">
    <property type="entry name" value="PolY_Pol_IV_kappa"/>
    <property type="match status" value="1"/>
</dbReference>
<comment type="catalytic activity">
    <reaction evidence="14 15">
        <text>DNA(n) + a 2'-deoxyribonucleoside 5'-triphosphate = DNA(n+1) + diphosphate</text>
        <dbReference type="Rhea" id="RHEA:22508"/>
        <dbReference type="Rhea" id="RHEA-COMP:17339"/>
        <dbReference type="Rhea" id="RHEA-COMP:17340"/>
        <dbReference type="ChEBI" id="CHEBI:33019"/>
        <dbReference type="ChEBI" id="CHEBI:61560"/>
        <dbReference type="ChEBI" id="CHEBI:173112"/>
        <dbReference type="EC" id="2.7.7.7"/>
    </reaction>
</comment>
<dbReference type="GO" id="GO:0003887">
    <property type="term" value="F:DNA-directed DNA polymerase activity"/>
    <property type="evidence" value="ECO:0007669"/>
    <property type="project" value="UniProtKB-UniRule"/>
</dbReference>
<dbReference type="GO" id="GO:0042276">
    <property type="term" value="P:error-prone translesion synthesis"/>
    <property type="evidence" value="ECO:0007669"/>
    <property type="project" value="TreeGrafter"/>
</dbReference>
<proteinExistence type="inferred from homology"/>
<name>A0A432W9Q7_9GAMM</name>
<dbReference type="Gene3D" id="3.30.1490.100">
    <property type="entry name" value="DNA polymerase, Y-family, little finger domain"/>
    <property type="match status" value="1"/>
</dbReference>
<evidence type="ECO:0000259" key="16">
    <source>
        <dbReference type="PROSITE" id="PS50173"/>
    </source>
</evidence>
<evidence type="ECO:0000256" key="14">
    <source>
        <dbReference type="ARBA" id="ARBA00049244"/>
    </source>
</evidence>
<dbReference type="OrthoDB" id="9808813at2"/>
<dbReference type="SUPFAM" id="SSF100879">
    <property type="entry name" value="Lesion bypass DNA polymerase (Y-family), little finger domain"/>
    <property type="match status" value="1"/>
</dbReference>
<evidence type="ECO:0000313" key="18">
    <source>
        <dbReference type="Proteomes" id="UP000288293"/>
    </source>
</evidence>
<dbReference type="InterPro" id="IPR043502">
    <property type="entry name" value="DNA/RNA_pol_sf"/>
</dbReference>
<sequence length="356" mass="40147">MENSHRKIALLDLDAFFAAVEVLRDPNLATRPFAVGGGSDRGVVATANYLARQYGIHSAMPGHQARKLCPQLIFVKPDMAAYKDMSKRIQQCLREITPLMEPASIDEFYLDLTDNPMCNGSASLTMELIRDEIRAMGVPGSAGISNQKMVAKIASEENKPDGQYLVTPNQVLQYIGQLGLKRIPGVGPKSLERLQQSGLHTGADIQQITLTKLQNILGERSGYLLHQRCMGIDERPVVTHRIRKSVGVEETLRINLNNLRAIEEFTERELLPSLKKRLKINRWQDTRIKTQTVKLKFTDFQQTTVSRASNRVSPSVFYQLLKEAWERSHHRAVRLVGLSVTLPDPDRSRQLELDLE</sequence>
<dbReference type="InterPro" id="IPR053848">
    <property type="entry name" value="IMS_HHH_1"/>
</dbReference>
<keyword evidence="8 15" id="KW-0479">Metal-binding</keyword>
<evidence type="ECO:0000256" key="1">
    <source>
        <dbReference type="ARBA" id="ARBA00004496"/>
    </source>
</evidence>
<feature type="site" description="Substrate discrimination" evidence="15">
    <location>
        <position position="17"/>
    </location>
</feature>
<evidence type="ECO:0000256" key="2">
    <source>
        <dbReference type="ARBA" id="ARBA00010945"/>
    </source>
</evidence>
<keyword evidence="7 15" id="KW-0235">DNA replication</keyword>
<dbReference type="InterPro" id="IPR022880">
    <property type="entry name" value="DNApol_IV"/>
</dbReference>
<comment type="function">
    <text evidence="15">Poorly processive, error-prone DNA polymerase involved in untargeted mutagenesis. Copies undamaged DNA at stalled replication forks, which arise in vivo from mismatched or misaligned primer ends. These misaligned primers can be extended by PolIV. Exhibits no 3'-5' exonuclease (proofreading) activity. May be involved in translesional synthesis, in conjunction with the beta clamp from PolIII.</text>
</comment>
<dbReference type="Gene3D" id="3.30.70.270">
    <property type="match status" value="1"/>
</dbReference>
<dbReference type="Pfam" id="PF21999">
    <property type="entry name" value="IMS_HHH_1"/>
    <property type="match status" value="1"/>
</dbReference>
<dbReference type="Proteomes" id="UP000288293">
    <property type="component" value="Unassembled WGS sequence"/>
</dbReference>
<comment type="similarity">
    <text evidence="2 15">Belongs to the DNA polymerase type-Y family.</text>
</comment>
<dbReference type="GO" id="GO:0005829">
    <property type="term" value="C:cytosol"/>
    <property type="evidence" value="ECO:0007669"/>
    <property type="project" value="TreeGrafter"/>
</dbReference>
<reference evidence="17 18" key="1">
    <citation type="journal article" date="2011" name="Front. Microbiol.">
        <title>Genomic signatures of strain selection and enhancement in Bacillus atrophaeus var. globigii, a historical biowarfare simulant.</title>
        <authorList>
            <person name="Gibbons H.S."/>
            <person name="Broomall S.M."/>
            <person name="McNew L.A."/>
            <person name="Daligault H."/>
            <person name="Chapman C."/>
            <person name="Bruce D."/>
            <person name="Karavis M."/>
            <person name="Krepps M."/>
            <person name="McGregor P.A."/>
            <person name="Hong C."/>
            <person name="Park K.H."/>
            <person name="Akmal A."/>
            <person name="Feldman A."/>
            <person name="Lin J.S."/>
            <person name="Chang W.E."/>
            <person name="Higgs B.W."/>
            <person name="Demirev P."/>
            <person name="Lindquist J."/>
            <person name="Liem A."/>
            <person name="Fochler E."/>
            <person name="Read T.D."/>
            <person name="Tapia R."/>
            <person name="Johnson S."/>
            <person name="Bishop-Lilly K.A."/>
            <person name="Detter C."/>
            <person name="Han C."/>
            <person name="Sozhamannan S."/>
            <person name="Rosenzweig C.N."/>
            <person name="Skowronski E.W."/>
        </authorList>
    </citation>
    <scope>NUCLEOTIDE SEQUENCE [LARGE SCALE GENOMIC DNA]</scope>
    <source>
        <strain evidence="17 18">MLST1</strain>
    </source>
</reference>
<dbReference type="SUPFAM" id="SSF56672">
    <property type="entry name" value="DNA/RNA polymerases"/>
    <property type="match status" value="1"/>
</dbReference>
<dbReference type="PANTHER" id="PTHR11076:SF33">
    <property type="entry name" value="DNA POLYMERASE KAPPA"/>
    <property type="match status" value="1"/>
</dbReference>
<dbReference type="RefSeq" id="WP_126803653.1">
    <property type="nucleotide sequence ID" value="NZ_PIPL01000001.1"/>
</dbReference>
<evidence type="ECO:0000256" key="7">
    <source>
        <dbReference type="ARBA" id="ARBA00022705"/>
    </source>
</evidence>
<dbReference type="Pfam" id="PF11799">
    <property type="entry name" value="IMS_C"/>
    <property type="match status" value="1"/>
</dbReference>
<dbReference type="AlphaFoldDB" id="A0A432W9Q7"/>
<dbReference type="PROSITE" id="PS50173">
    <property type="entry name" value="UMUC"/>
    <property type="match status" value="1"/>
</dbReference>
<keyword evidence="12 15" id="KW-0238">DNA-binding</keyword>
<evidence type="ECO:0000256" key="13">
    <source>
        <dbReference type="ARBA" id="ARBA00023204"/>
    </source>
</evidence>